<keyword evidence="2" id="KW-0560">Oxidoreductase</keyword>
<dbReference type="Proteomes" id="UP000003448">
    <property type="component" value="Unassembled WGS sequence"/>
</dbReference>
<evidence type="ECO:0000259" key="1">
    <source>
        <dbReference type="PROSITE" id="PS51725"/>
    </source>
</evidence>
<sequence length="137" mass="14780">MGLAGPASPVRDPMSPRSAYLTGINMTLWYLAHQRYPAPGEALMLIIAGSLRVEPGARDDYLSGCRETIEQARAAAGCLDFLLAADPLDPDRIHIFERWESPEQLAAFRGAGPSDAQTAAILDADVHRYLISSVEAA</sequence>
<reference evidence="3" key="1">
    <citation type="journal article" date="2012" name="J. Bacteriol.">
        <title>Genome Sequence of Micromonospora lupini Lupac 08, Isolated from Root Nodules of Lupinus angustifolius.</title>
        <authorList>
            <person name="Alonso-Vega P."/>
            <person name="Normand P."/>
            <person name="Bacigalupe R."/>
            <person name="Pujic P."/>
            <person name="Lajus A."/>
            <person name="Vallenet D."/>
            <person name="Carro L."/>
            <person name="Coll P."/>
            <person name="Trujillo M.E."/>
        </authorList>
    </citation>
    <scope>NUCLEOTIDE SEQUENCE [LARGE SCALE GENOMIC DNA]</scope>
    <source>
        <strain evidence="3">Lupac 08</strain>
    </source>
</reference>
<dbReference type="InterPro" id="IPR011008">
    <property type="entry name" value="Dimeric_a/b-barrel"/>
</dbReference>
<dbReference type="SUPFAM" id="SSF54909">
    <property type="entry name" value="Dimeric alpha+beta barrel"/>
    <property type="match status" value="1"/>
</dbReference>
<accession>I0KXC7</accession>
<feature type="domain" description="ABM" evidence="1">
    <location>
        <begin position="45"/>
        <end position="134"/>
    </location>
</feature>
<dbReference type="AlphaFoldDB" id="I0KXC7"/>
<dbReference type="EMBL" id="CAIE01000013">
    <property type="protein sequence ID" value="CCH16224.1"/>
    <property type="molecule type" value="Genomic_DNA"/>
</dbReference>
<name>I0KXC7_9ACTN</name>
<dbReference type="PROSITE" id="PS51725">
    <property type="entry name" value="ABM"/>
    <property type="match status" value="1"/>
</dbReference>
<comment type="caution">
    <text evidence="2">The sequence shown here is derived from an EMBL/GenBank/DDBJ whole genome shotgun (WGS) entry which is preliminary data.</text>
</comment>
<dbReference type="GO" id="GO:0004497">
    <property type="term" value="F:monooxygenase activity"/>
    <property type="evidence" value="ECO:0007669"/>
    <property type="project" value="UniProtKB-KW"/>
</dbReference>
<protein>
    <submittedName>
        <fullName evidence="2">Antibiotic biosynthesis monooxygenase (Modular protein)</fullName>
    </submittedName>
</protein>
<dbReference type="InterPro" id="IPR007138">
    <property type="entry name" value="ABM_dom"/>
</dbReference>
<gene>
    <name evidence="2" type="ORF">MILUP08_41138</name>
</gene>
<dbReference type="STRING" id="1150864.MILUP08_41138"/>
<dbReference type="Pfam" id="PF03992">
    <property type="entry name" value="ABM"/>
    <property type="match status" value="1"/>
</dbReference>
<proteinExistence type="predicted"/>
<evidence type="ECO:0000313" key="3">
    <source>
        <dbReference type="Proteomes" id="UP000003448"/>
    </source>
</evidence>
<organism evidence="2 3">
    <name type="scientific">Micromonospora lupini str. Lupac 08</name>
    <dbReference type="NCBI Taxonomy" id="1150864"/>
    <lineage>
        <taxon>Bacteria</taxon>
        <taxon>Bacillati</taxon>
        <taxon>Actinomycetota</taxon>
        <taxon>Actinomycetes</taxon>
        <taxon>Micromonosporales</taxon>
        <taxon>Micromonosporaceae</taxon>
        <taxon>Micromonospora</taxon>
    </lineage>
</organism>
<dbReference type="Gene3D" id="3.30.70.100">
    <property type="match status" value="1"/>
</dbReference>
<evidence type="ECO:0000313" key="2">
    <source>
        <dbReference type="EMBL" id="CCH16224.1"/>
    </source>
</evidence>
<keyword evidence="3" id="KW-1185">Reference proteome</keyword>
<dbReference type="eggNOG" id="COG1359">
    <property type="taxonomic scope" value="Bacteria"/>
</dbReference>
<keyword evidence="2" id="KW-0503">Monooxygenase</keyword>